<evidence type="ECO:0000256" key="6">
    <source>
        <dbReference type="ARBA" id="ARBA00022862"/>
    </source>
</evidence>
<dbReference type="Gene3D" id="2.60.40.200">
    <property type="entry name" value="Superoxide dismutase, copper/zinc binding domain"/>
    <property type="match status" value="1"/>
</dbReference>
<protein>
    <recommendedName>
        <fullName evidence="4">superoxide dismutase</fullName>
        <ecNumber evidence="4">1.15.1.1</ecNumber>
    </recommendedName>
</protein>
<evidence type="ECO:0000256" key="3">
    <source>
        <dbReference type="ARBA" id="ARBA00010457"/>
    </source>
</evidence>
<reference evidence="10" key="1">
    <citation type="submission" date="2021-09" db="EMBL/GenBank/DDBJ databases">
        <title>A high-quality genome of the endoparasitic fungus Hirsutella rhossiliensis with a comparison of Hirsutella genomes reveals transposable elements contributing to genome size variation.</title>
        <authorList>
            <person name="Lin R."/>
            <person name="Jiao Y."/>
            <person name="Sun X."/>
            <person name="Ling J."/>
            <person name="Xie B."/>
            <person name="Cheng X."/>
        </authorList>
    </citation>
    <scope>NUCLEOTIDE SEQUENCE</scope>
    <source>
        <strain evidence="10">HR02</strain>
    </source>
</reference>
<dbReference type="OrthoDB" id="159229at2759"/>
<evidence type="ECO:0000256" key="1">
    <source>
        <dbReference type="ARBA" id="ARBA00004196"/>
    </source>
</evidence>
<dbReference type="GO" id="GO:0004784">
    <property type="term" value="F:superoxide dismutase activity"/>
    <property type="evidence" value="ECO:0007669"/>
    <property type="project" value="UniProtKB-EC"/>
</dbReference>
<dbReference type="InterPro" id="IPR036423">
    <property type="entry name" value="SOD-like_Cu/Zn_dom_sf"/>
</dbReference>
<keyword evidence="5" id="KW-0964">Secreted</keyword>
<organism evidence="10 11">
    <name type="scientific">Hirsutella rhossiliensis</name>
    <dbReference type="NCBI Taxonomy" id="111463"/>
    <lineage>
        <taxon>Eukaryota</taxon>
        <taxon>Fungi</taxon>
        <taxon>Dikarya</taxon>
        <taxon>Ascomycota</taxon>
        <taxon>Pezizomycotina</taxon>
        <taxon>Sordariomycetes</taxon>
        <taxon>Hypocreomycetidae</taxon>
        <taxon>Hypocreales</taxon>
        <taxon>Ophiocordycipitaceae</taxon>
        <taxon>Hirsutella</taxon>
    </lineage>
</organism>
<comment type="caution">
    <text evidence="10">The sequence shown here is derived from an EMBL/GenBank/DDBJ whole genome shotgun (WGS) entry which is preliminary data.</text>
</comment>
<evidence type="ECO:0000256" key="4">
    <source>
        <dbReference type="ARBA" id="ARBA00012682"/>
    </source>
</evidence>
<dbReference type="PANTHER" id="PTHR20910">
    <property type="entry name" value="AGAP001623-PA"/>
    <property type="match status" value="1"/>
</dbReference>
<keyword evidence="6" id="KW-0049">Antioxidant</keyword>
<dbReference type="GO" id="GO:0005576">
    <property type="term" value="C:extracellular region"/>
    <property type="evidence" value="ECO:0007669"/>
    <property type="project" value="UniProtKB-SubCell"/>
</dbReference>
<dbReference type="SUPFAM" id="SSF49329">
    <property type="entry name" value="Cu,Zn superoxide dismutase-like"/>
    <property type="match status" value="1"/>
</dbReference>
<dbReference type="InterPro" id="IPR053257">
    <property type="entry name" value="Cu-only_SOD"/>
</dbReference>
<feature type="region of interest" description="Disordered" evidence="8">
    <location>
        <begin position="188"/>
        <end position="230"/>
    </location>
</feature>
<comment type="similarity">
    <text evidence="3">Belongs to the Cu-Zn superoxide dismutase family.</text>
</comment>
<keyword evidence="9" id="KW-0732">Signal</keyword>
<gene>
    <name evidence="10" type="ORF">HRG_08037</name>
</gene>
<keyword evidence="11" id="KW-1185">Reference proteome</keyword>
<proteinExistence type="inferred from homology"/>
<sequence length="256" mass="26223">MRAAAIVTASLSAALVAAQATQDAPRISGNPTDVAYEATLPNDAFFKQGSLNGNVKGSIRAQAPKDGNGVKFTVRFDNVPAEGGPFLYHLHAQPVPNDGNCTKTLAHLDPFNRGEQPPCDASAPQTCQVGDLSGKHGKVTQDPFQAEYLDPFTSLKEGDQAFFGNRSFVFHFGNTTRITCANFAQVDADDSGSGDNSNQQPSALPAVGSAAGAAGATGSTSPGPTGSPLAFPGAATTTKLSLSLVLVTVAALAFAL</sequence>
<dbReference type="EC" id="1.15.1.1" evidence="4"/>
<dbReference type="AlphaFoldDB" id="A0A9P8MUX1"/>
<evidence type="ECO:0000256" key="8">
    <source>
        <dbReference type="SAM" id="MobiDB-lite"/>
    </source>
</evidence>
<dbReference type="Proteomes" id="UP000824596">
    <property type="component" value="Unassembled WGS sequence"/>
</dbReference>
<name>A0A9P8MUX1_9HYPO</name>
<evidence type="ECO:0000313" key="10">
    <source>
        <dbReference type="EMBL" id="KAH0960884.1"/>
    </source>
</evidence>
<dbReference type="EMBL" id="JAIZPD010000009">
    <property type="protein sequence ID" value="KAH0960884.1"/>
    <property type="molecule type" value="Genomic_DNA"/>
</dbReference>
<dbReference type="RefSeq" id="XP_044718397.1">
    <property type="nucleotide sequence ID" value="XM_044866508.1"/>
</dbReference>
<evidence type="ECO:0000256" key="2">
    <source>
        <dbReference type="ARBA" id="ARBA00004613"/>
    </source>
</evidence>
<dbReference type="PANTHER" id="PTHR20910:SF1">
    <property type="entry name" value="SUPEROXIDE DISMUTASE COPPER_ZINC BINDING DOMAIN-CONTAINING PROTEIN"/>
    <property type="match status" value="1"/>
</dbReference>
<feature type="chain" id="PRO_5040282687" description="superoxide dismutase" evidence="9">
    <location>
        <begin position="19"/>
        <end position="256"/>
    </location>
</feature>
<accession>A0A9P8MUX1</accession>
<evidence type="ECO:0000256" key="5">
    <source>
        <dbReference type="ARBA" id="ARBA00022525"/>
    </source>
</evidence>
<comment type="subcellular location">
    <subcellularLocation>
        <location evidence="1">Cell envelope</location>
    </subcellularLocation>
    <subcellularLocation>
        <location evidence="2">Secreted</location>
    </subcellularLocation>
</comment>
<feature type="compositionally biased region" description="Low complexity" evidence="8">
    <location>
        <begin position="193"/>
        <end position="230"/>
    </location>
</feature>
<dbReference type="FunFam" id="2.60.40.200:FF:000007">
    <property type="entry name" value="Cell surface Cu-only superoxide dismutase 5"/>
    <property type="match status" value="1"/>
</dbReference>
<evidence type="ECO:0000313" key="11">
    <source>
        <dbReference type="Proteomes" id="UP000824596"/>
    </source>
</evidence>
<dbReference type="GeneID" id="68357166"/>
<evidence type="ECO:0000256" key="7">
    <source>
        <dbReference type="ARBA" id="ARBA00049204"/>
    </source>
</evidence>
<dbReference type="GO" id="GO:0046872">
    <property type="term" value="F:metal ion binding"/>
    <property type="evidence" value="ECO:0007669"/>
    <property type="project" value="InterPro"/>
</dbReference>
<feature type="signal peptide" evidence="9">
    <location>
        <begin position="1"/>
        <end position="18"/>
    </location>
</feature>
<evidence type="ECO:0000256" key="9">
    <source>
        <dbReference type="SAM" id="SignalP"/>
    </source>
</evidence>
<comment type="catalytic activity">
    <reaction evidence="7">
        <text>2 superoxide + 2 H(+) = H2O2 + O2</text>
        <dbReference type="Rhea" id="RHEA:20696"/>
        <dbReference type="ChEBI" id="CHEBI:15378"/>
        <dbReference type="ChEBI" id="CHEBI:15379"/>
        <dbReference type="ChEBI" id="CHEBI:16240"/>
        <dbReference type="ChEBI" id="CHEBI:18421"/>
        <dbReference type="EC" id="1.15.1.1"/>
    </reaction>
</comment>